<name>A0A6M3L1J5_9ZZZZ</name>
<gene>
    <name evidence="1" type="ORF">MM415B02810_0007</name>
</gene>
<accession>A0A6M3L1J5</accession>
<proteinExistence type="predicted"/>
<evidence type="ECO:0000313" key="1">
    <source>
        <dbReference type="EMBL" id="QJA88209.1"/>
    </source>
</evidence>
<organism evidence="1">
    <name type="scientific">viral metagenome</name>
    <dbReference type="NCBI Taxonomy" id="1070528"/>
    <lineage>
        <taxon>unclassified sequences</taxon>
        <taxon>metagenomes</taxon>
        <taxon>organismal metagenomes</taxon>
    </lineage>
</organism>
<dbReference type="EMBL" id="MT142762">
    <property type="protein sequence ID" value="QJA88209.1"/>
    <property type="molecule type" value="Genomic_DNA"/>
</dbReference>
<sequence>MATATVELAARVAADTEYVSHIVDPMPEYPAYAGQLAADLVSGKFTIQFTYGYQTVPEIHAAIAQLREALRRLDIDVDAAMDRQAQAVPA</sequence>
<protein>
    <submittedName>
        <fullName evidence="1">Uncharacterized protein</fullName>
    </submittedName>
</protein>
<reference evidence="1" key="1">
    <citation type="submission" date="2020-03" db="EMBL/GenBank/DDBJ databases">
        <title>The deep terrestrial virosphere.</title>
        <authorList>
            <person name="Holmfeldt K."/>
            <person name="Nilsson E."/>
            <person name="Simone D."/>
            <person name="Lopez-Fernandez M."/>
            <person name="Wu X."/>
            <person name="de Brujin I."/>
            <person name="Lundin D."/>
            <person name="Andersson A."/>
            <person name="Bertilsson S."/>
            <person name="Dopson M."/>
        </authorList>
    </citation>
    <scope>NUCLEOTIDE SEQUENCE</scope>
    <source>
        <strain evidence="1">MM415B02810</strain>
    </source>
</reference>
<dbReference type="AlphaFoldDB" id="A0A6M3L1J5"/>